<dbReference type="Proteomes" id="UP000527143">
    <property type="component" value="Unassembled WGS sequence"/>
</dbReference>
<organism evidence="2 3">
    <name type="scientific">Sphingomonas xinjiangensis</name>
    <dbReference type="NCBI Taxonomy" id="643568"/>
    <lineage>
        <taxon>Bacteria</taxon>
        <taxon>Pseudomonadati</taxon>
        <taxon>Pseudomonadota</taxon>
        <taxon>Alphaproteobacteria</taxon>
        <taxon>Sphingomonadales</taxon>
        <taxon>Sphingomonadaceae</taxon>
        <taxon>Sphingomonas</taxon>
    </lineage>
</organism>
<dbReference type="AlphaFoldDB" id="A0A840YJK8"/>
<sequence length="101" mass="11372">MSEPERALWEVVRAGKLQGVKFVRQNVRQRFIADFVARSHRLIVELDGETHALPGAEAHDAARTAELEAQGWRVVRFANNDVMTNPEGVARAILMAVGRYF</sequence>
<dbReference type="InterPro" id="IPR007569">
    <property type="entry name" value="DUF559"/>
</dbReference>
<reference evidence="2 3" key="1">
    <citation type="submission" date="2020-08" db="EMBL/GenBank/DDBJ databases">
        <title>Genomic Encyclopedia of Type Strains, Phase IV (KMG-IV): sequencing the most valuable type-strain genomes for metagenomic binning, comparative biology and taxonomic classification.</title>
        <authorList>
            <person name="Goeker M."/>
        </authorList>
    </citation>
    <scope>NUCLEOTIDE SEQUENCE [LARGE SCALE GENOMIC DNA]</scope>
    <source>
        <strain evidence="2 3">DSM 26736</strain>
    </source>
</reference>
<evidence type="ECO:0000313" key="3">
    <source>
        <dbReference type="Proteomes" id="UP000527143"/>
    </source>
</evidence>
<keyword evidence="2" id="KW-0540">Nuclease</keyword>
<comment type="caution">
    <text evidence="2">The sequence shown here is derived from an EMBL/GenBank/DDBJ whole genome shotgun (WGS) entry which is preliminary data.</text>
</comment>
<dbReference type="InterPro" id="IPR047216">
    <property type="entry name" value="Endonuclease_DUF559_bact"/>
</dbReference>
<accession>A0A840YJK8</accession>
<dbReference type="InterPro" id="IPR011335">
    <property type="entry name" value="Restrct_endonuc-II-like"/>
</dbReference>
<keyword evidence="2" id="KW-0255">Endonuclease</keyword>
<dbReference type="Gene3D" id="3.40.960.10">
    <property type="entry name" value="VSR Endonuclease"/>
    <property type="match status" value="1"/>
</dbReference>
<gene>
    <name evidence="2" type="ORF">FHT02_000292</name>
</gene>
<protein>
    <submittedName>
        <fullName evidence="2">Very-short-patch-repair endonuclease</fullName>
    </submittedName>
</protein>
<proteinExistence type="predicted"/>
<dbReference type="PANTHER" id="PTHR38590:SF1">
    <property type="entry name" value="BLL0828 PROTEIN"/>
    <property type="match status" value="1"/>
</dbReference>
<evidence type="ECO:0000313" key="2">
    <source>
        <dbReference type="EMBL" id="MBB5709086.1"/>
    </source>
</evidence>
<dbReference type="EMBL" id="JACIJF010000001">
    <property type="protein sequence ID" value="MBB5709086.1"/>
    <property type="molecule type" value="Genomic_DNA"/>
</dbReference>
<dbReference type="PANTHER" id="PTHR38590">
    <property type="entry name" value="BLL0828 PROTEIN"/>
    <property type="match status" value="1"/>
</dbReference>
<dbReference type="CDD" id="cd01038">
    <property type="entry name" value="Endonuclease_DUF559"/>
    <property type="match status" value="1"/>
</dbReference>
<dbReference type="Pfam" id="PF04480">
    <property type="entry name" value="DUF559"/>
    <property type="match status" value="1"/>
</dbReference>
<feature type="domain" description="DUF559" evidence="1">
    <location>
        <begin position="2"/>
        <end position="96"/>
    </location>
</feature>
<evidence type="ECO:0000259" key="1">
    <source>
        <dbReference type="Pfam" id="PF04480"/>
    </source>
</evidence>
<dbReference type="SUPFAM" id="SSF52980">
    <property type="entry name" value="Restriction endonuclease-like"/>
    <property type="match status" value="1"/>
</dbReference>
<name>A0A840YJK8_9SPHN</name>
<keyword evidence="2" id="KW-0378">Hydrolase</keyword>
<keyword evidence="3" id="KW-1185">Reference proteome</keyword>
<dbReference type="GO" id="GO:0004519">
    <property type="term" value="F:endonuclease activity"/>
    <property type="evidence" value="ECO:0007669"/>
    <property type="project" value="UniProtKB-KW"/>
</dbReference>